<gene>
    <name evidence="8" type="ORF">Taro_041690</name>
</gene>
<dbReference type="GO" id="GO:0016020">
    <property type="term" value="C:membrane"/>
    <property type="evidence" value="ECO:0007669"/>
    <property type="project" value="GOC"/>
</dbReference>
<evidence type="ECO:0000256" key="3">
    <source>
        <dbReference type="ARBA" id="ARBA00022556"/>
    </source>
</evidence>
<dbReference type="EMBL" id="NMUH01004219">
    <property type="protein sequence ID" value="MQM08835.1"/>
    <property type="molecule type" value="Genomic_DNA"/>
</dbReference>
<dbReference type="InterPro" id="IPR003835">
    <property type="entry name" value="Glyco_trans_19"/>
</dbReference>
<protein>
    <recommendedName>
        <fullName evidence="1">lipid-A-disaccharide synthase</fullName>
        <ecNumber evidence="1">2.4.1.182</ecNumber>
    </recommendedName>
</protein>
<evidence type="ECO:0000313" key="8">
    <source>
        <dbReference type="EMBL" id="MQM08835.1"/>
    </source>
</evidence>
<evidence type="ECO:0000313" key="9">
    <source>
        <dbReference type="Proteomes" id="UP000652761"/>
    </source>
</evidence>
<comment type="catalytic activity">
    <reaction evidence="7">
        <text>a lipid X + a UDP-2-N,3-O-bis[(3R)-3-hydroxyacyl]-alpha-D-glucosamine = a lipid A disaccharide + UDP + H(+)</text>
        <dbReference type="Rhea" id="RHEA:67828"/>
        <dbReference type="ChEBI" id="CHEBI:15378"/>
        <dbReference type="ChEBI" id="CHEBI:58223"/>
        <dbReference type="ChEBI" id="CHEBI:137748"/>
        <dbReference type="ChEBI" id="CHEBI:176338"/>
        <dbReference type="ChEBI" id="CHEBI:176343"/>
        <dbReference type="EC" id="2.4.1.182"/>
    </reaction>
</comment>
<accession>A0A843WWK3</accession>
<dbReference type="EC" id="2.4.1.182" evidence="1"/>
<keyword evidence="9" id="KW-1185">Reference proteome</keyword>
<dbReference type="PANTHER" id="PTHR30372">
    <property type="entry name" value="LIPID-A-DISACCHARIDE SYNTHASE"/>
    <property type="match status" value="1"/>
</dbReference>
<keyword evidence="5" id="KW-0808">Transferase</keyword>
<dbReference type="GO" id="GO:0005543">
    <property type="term" value="F:phospholipid binding"/>
    <property type="evidence" value="ECO:0007669"/>
    <property type="project" value="TreeGrafter"/>
</dbReference>
<keyword evidence="4" id="KW-0328">Glycosyltransferase</keyword>
<proteinExistence type="predicted"/>
<evidence type="ECO:0000256" key="7">
    <source>
        <dbReference type="ARBA" id="ARBA00048975"/>
    </source>
</evidence>
<evidence type="ECO:0000256" key="4">
    <source>
        <dbReference type="ARBA" id="ARBA00022676"/>
    </source>
</evidence>
<evidence type="ECO:0000256" key="2">
    <source>
        <dbReference type="ARBA" id="ARBA00022516"/>
    </source>
</evidence>
<keyword evidence="3" id="KW-0441">Lipid A biosynthesis</keyword>
<evidence type="ECO:0000256" key="1">
    <source>
        <dbReference type="ARBA" id="ARBA00012687"/>
    </source>
</evidence>
<reference evidence="8" key="1">
    <citation type="submission" date="2017-07" db="EMBL/GenBank/DDBJ databases">
        <title>Taro Niue Genome Assembly and Annotation.</title>
        <authorList>
            <person name="Atibalentja N."/>
            <person name="Keating K."/>
            <person name="Fields C.J."/>
        </authorList>
    </citation>
    <scope>NUCLEOTIDE SEQUENCE</scope>
    <source>
        <strain evidence="8">Niue_2</strain>
        <tissue evidence="8">Leaf</tissue>
    </source>
</reference>
<evidence type="ECO:0000256" key="5">
    <source>
        <dbReference type="ARBA" id="ARBA00022679"/>
    </source>
</evidence>
<comment type="caution">
    <text evidence="8">The sequence shown here is derived from an EMBL/GenBank/DDBJ whole genome shotgun (WGS) entry which is preliminary data.</text>
</comment>
<sequence>MAMRGSARWKLHLSFPASFASSSRKAMVGWRASSSWPGGDGYRPRAVDMASRDGELRVFIVAGEVSGDSIAARLMASLRRLSSFPVRFSGVGGSSMSKEGLQSLFPMEDIAVMGIWELLPHLRKIRVNLCST</sequence>
<dbReference type="OrthoDB" id="2419at2759"/>
<dbReference type="Proteomes" id="UP000652761">
    <property type="component" value="Unassembled WGS sequence"/>
</dbReference>
<organism evidence="8 9">
    <name type="scientific">Colocasia esculenta</name>
    <name type="common">Wild taro</name>
    <name type="synonym">Arum esculentum</name>
    <dbReference type="NCBI Taxonomy" id="4460"/>
    <lineage>
        <taxon>Eukaryota</taxon>
        <taxon>Viridiplantae</taxon>
        <taxon>Streptophyta</taxon>
        <taxon>Embryophyta</taxon>
        <taxon>Tracheophyta</taxon>
        <taxon>Spermatophyta</taxon>
        <taxon>Magnoliopsida</taxon>
        <taxon>Liliopsida</taxon>
        <taxon>Araceae</taxon>
        <taxon>Aroideae</taxon>
        <taxon>Colocasieae</taxon>
        <taxon>Colocasia</taxon>
    </lineage>
</organism>
<dbReference type="GO" id="GO:0009245">
    <property type="term" value="P:lipid A biosynthetic process"/>
    <property type="evidence" value="ECO:0007669"/>
    <property type="project" value="UniProtKB-KW"/>
</dbReference>
<keyword evidence="2" id="KW-0444">Lipid biosynthesis</keyword>
<keyword evidence="6" id="KW-0443">Lipid metabolism</keyword>
<dbReference type="AlphaFoldDB" id="A0A843WWK3"/>
<dbReference type="GO" id="GO:0008915">
    <property type="term" value="F:lipid-A-disaccharide synthase activity"/>
    <property type="evidence" value="ECO:0007669"/>
    <property type="project" value="UniProtKB-EC"/>
</dbReference>
<evidence type="ECO:0000256" key="6">
    <source>
        <dbReference type="ARBA" id="ARBA00023098"/>
    </source>
</evidence>
<name>A0A843WWK3_COLES</name>
<dbReference type="Pfam" id="PF02684">
    <property type="entry name" value="LpxB"/>
    <property type="match status" value="1"/>
</dbReference>
<dbReference type="PANTHER" id="PTHR30372:SF4">
    <property type="entry name" value="LIPID-A-DISACCHARIDE SYNTHASE, MITOCHONDRIAL-RELATED"/>
    <property type="match status" value="1"/>
</dbReference>